<dbReference type="STRING" id="623744.A0A553N5R7"/>
<dbReference type="Pfam" id="PF00856">
    <property type="entry name" value="SET"/>
    <property type="match status" value="1"/>
</dbReference>
<comment type="caution">
    <text evidence="3">The sequence shown here is derived from an EMBL/GenBank/DDBJ whole genome shotgun (WGS) entry which is preliminary data.</text>
</comment>
<evidence type="ECO:0000256" key="1">
    <source>
        <dbReference type="SAM" id="MobiDB-lite"/>
    </source>
</evidence>
<evidence type="ECO:0000313" key="3">
    <source>
        <dbReference type="EMBL" id="TRY60769.1"/>
    </source>
</evidence>
<feature type="region of interest" description="Disordered" evidence="1">
    <location>
        <begin position="279"/>
        <end position="319"/>
    </location>
</feature>
<dbReference type="InterPro" id="IPR001214">
    <property type="entry name" value="SET_dom"/>
</dbReference>
<dbReference type="InterPro" id="IPR046341">
    <property type="entry name" value="SET_dom_sf"/>
</dbReference>
<dbReference type="OrthoDB" id="16287at2759"/>
<evidence type="ECO:0000313" key="4">
    <source>
        <dbReference type="Proteomes" id="UP000316079"/>
    </source>
</evidence>
<keyword evidence="4" id="KW-1185">Reference proteome</keyword>
<dbReference type="Proteomes" id="UP000316079">
    <property type="component" value="Unassembled WGS sequence"/>
</dbReference>
<proteinExistence type="predicted"/>
<name>A0A553N5R7_9TELE</name>
<dbReference type="Gene3D" id="2.170.270.10">
    <property type="entry name" value="SET domain"/>
    <property type="match status" value="1"/>
</dbReference>
<reference evidence="3 4" key="1">
    <citation type="journal article" date="2019" name="Sci. Data">
        <title>Hybrid genome assembly and annotation of Danionella translucida.</title>
        <authorList>
            <person name="Kadobianskyi M."/>
            <person name="Schulze L."/>
            <person name="Schuelke M."/>
            <person name="Judkewitz B."/>
        </authorList>
    </citation>
    <scope>NUCLEOTIDE SEQUENCE [LARGE SCALE GENOMIC DNA]</scope>
    <source>
        <strain evidence="3 4">Bolton</strain>
    </source>
</reference>
<dbReference type="EMBL" id="SRMA01027025">
    <property type="protein sequence ID" value="TRY60769.1"/>
    <property type="molecule type" value="Genomic_DNA"/>
</dbReference>
<feature type="domain" description="SET" evidence="2">
    <location>
        <begin position="35"/>
        <end position="116"/>
    </location>
</feature>
<organism evidence="3 4">
    <name type="scientific">Danionella cerebrum</name>
    <dbReference type="NCBI Taxonomy" id="2873325"/>
    <lineage>
        <taxon>Eukaryota</taxon>
        <taxon>Metazoa</taxon>
        <taxon>Chordata</taxon>
        <taxon>Craniata</taxon>
        <taxon>Vertebrata</taxon>
        <taxon>Euteleostomi</taxon>
        <taxon>Actinopterygii</taxon>
        <taxon>Neopterygii</taxon>
        <taxon>Teleostei</taxon>
        <taxon>Ostariophysi</taxon>
        <taxon>Cypriniformes</taxon>
        <taxon>Danionidae</taxon>
        <taxon>Danioninae</taxon>
        <taxon>Danionella</taxon>
    </lineage>
</organism>
<feature type="region of interest" description="Disordered" evidence="1">
    <location>
        <begin position="206"/>
        <end position="234"/>
    </location>
</feature>
<dbReference type="AlphaFoldDB" id="A0A553N5R7"/>
<accession>A0A553N5R7</accession>
<gene>
    <name evidence="3" type="ORF">DNTS_029621</name>
</gene>
<dbReference type="PANTHER" id="PTHR33480">
    <property type="entry name" value="SET DOMAIN-CONTAINING PROTEIN-RELATED"/>
    <property type="match status" value="1"/>
</dbReference>
<protein>
    <recommendedName>
        <fullName evidence="2">SET domain-containing protein</fullName>
    </recommendedName>
</protein>
<evidence type="ECO:0000259" key="2">
    <source>
        <dbReference type="Pfam" id="PF00856"/>
    </source>
</evidence>
<dbReference type="SUPFAM" id="SSF82199">
    <property type="entry name" value="SET domain"/>
    <property type="match status" value="1"/>
</dbReference>
<dbReference type="PANTHER" id="PTHR33480:SF5">
    <property type="entry name" value="SI:DKEY-51D8.9"/>
    <property type="match status" value="1"/>
</dbReference>
<sequence length="384" mass="43091">MPPRVSPLKDACHHVGLKTDKTWKLEVKFINAVKGRGLFAVRPFCKGDFVVEYRGDLVDEAEAERRRRVYHTSCAAFFFLFKWRGKMELCAKVCHPVKGSNPAVMSEKETEEASCPLDTPQQMELCAKVCHPVKGSNPAVMSEKETEEASCPLDTPQQMDLCAKVCHPVKGSNPAVMSEKETEEASCPLDTPQQMKDACLEGTELYDSTSASGDDDEYVPYSCTDSEESDTSLDISPEKRQCLYPLLKSGSEVPKELSLYHTMTKAVKPPAEETVDGVVENENSTVKKDKRPSIEPGTTSKASPVGYSSKGRATQKRVPWQKSEVMAVERQMNKFIRSCTVPTKRDCEKCLRAEPETLSNRNWKNLKFYVYNRITALKKKMHPK</sequence>